<evidence type="ECO:0000256" key="3">
    <source>
        <dbReference type="ARBA" id="ARBA00022475"/>
    </source>
</evidence>
<dbReference type="RefSeq" id="WP_166639305.1">
    <property type="nucleotide sequence ID" value="NZ_SNYJ01000011.1"/>
</dbReference>
<evidence type="ECO:0000313" key="10">
    <source>
        <dbReference type="Proteomes" id="UP000295632"/>
    </source>
</evidence>
<evidence type="ECO:0000256" key="4">
    <source>
        <dbReference type="ARBA" id="ARBA00022692"/>
    </source>
</evidence>
<protein>
    <submittedName>
        <fullName evidence="9">Rod shape-determining protein MreD</fullName>
    </submittedName>
</protein>
<evidence type="ECO:0000313" key="9">
    <source>
        <dbReference type="EMBL" id="TDQ37962.1"/>
    </source>
</evidence>
<keyword evidence="10" id="KW-1185">Reference proteome</keyword>
<evidence type="ECO:0000256" key="8">
    <source>
        <dbReference type="SAM" id="Phobius"/>
    </source>
</evidence>
<keyword evidence="6 8" id="KW-1133">Transmembrane helix</keyword>
<organism evidence="9 10">
    <name type="scientific">Aureibacillus halotolerans</name>
    <dbReference type="NCBI Taxonomy" id="1508390"/>
    <lineage>
        <taxon>Bacteria</taxon>
        <taxon>Bacillati</taxon>
        <taxon>Bacillota</taxon>
        <taxon>Bacilli</taxon>
        <taxon>Bacillales</taxon>
        <taxon>Bacillaceae</taxon>
        <taxon>Aureibacillus</taxon>
    </lineage>
</organism>
<evidence type="ECO:0000256" key="1">
    <source>
        <dbReference type="ARBA" id="ARBA00004651"/>
    </source>
</evidence>
<sequence>MTKYLLPAVVFLLFILESTFVRWVPGEVGPGEWVVVPRFSLVALLMIAFRQGRAAGVLYGLSIGLLYDMYYTGLIGVYTFSYALMAYVTGSSVRLLHYNIFVITLTCTLGVAAVEWIVYGILLIIGHTNEGLQTFAYTRFIPTLIFNAIFCVLLFKPLERLMEKQDLVDQSRV</sequence>
<evidence type="ECO:0000256" key="7">
    <source>
        <dbReference type="ARBA" id="ARBA00023136"/>
    </source>
</evidence>
<dbReference type="GO" id="GO:0005886">
    <property type="term" value="C:plasma membrane"/>
    <property type="evidence" value="ECO:0007669"/>
    <property type="project" value="UniProtKB-SubCell"/>
</dbReference>
<feature type="transmembrane region" description="Helical" evidence="8">
    <location>
        <begin position="69"/>
        <end position="88"/>
    </location>
</feature>
<feature type="transmembrane region" description="Helical" evidence="8">
    <location>
        <begin position="137"/>
        <end position="155"/>
    </location>
</feature>
<dbReference type="AlphaFoldDB" id="A0A4R6TYM4"/>
<name>A0A4R6TYM4_9BACI</name>
<comment type="similarity">
    <text evidence="2">Belongs to the MreD family.</text>
</comment>
<dbReference type="InterPro" id="IPR007227">
    <property type="entry name" value="Cell_shape_determining_MreD"/>
</dbReference>
<reference evidence="9 10" key="1">
    <citation type="submission" date="2019-03" db="EMBL/GenBank/DDBJ databases">
        <title>Genomic Encyclopedia of Type Strains, Phase IV (KMG-IV): sequencing the most valuable type-strain genomes for metagenomic binning, comparative biology and taxonomic classification.</title>
        <authorList>
            <person name="Goeker M."/>
        </authorList>
    </citation>
    <scope>NUCLEOTIDE SEQUENCE [LARGE SCALE GENOMIC DNA]</scope>
    <source>
        <strain evidence="9 10">DSM 28697</strain>
    </source>
</reference>
<dbReference type="Proteomes" id="UP000295632">
    <property type="component" value="Unassembled WGS sequence"/>
</dbReference>
<gene>
    <name evidence="9" type="ORF">EV213_11141</name>
</gene>
<dbReference type="GO" id="GO:0008360">
    <property type="term" value="P:regulation of cell shape"/>
    <property type="evidence" value="ECO:0007669"/>
    <property type="project" value="UniProtKB-KW"/>
</dbReference>
<keyword evidence="3" id="KW-1003">Cell membrane</keyword>
<keyword evidence="7 8" id="KW-0472">Membrane</keyword>
<proteinExistence type="inferred from homology"/>
<dbReference type="NCBIfam" id="TIGR03426">
    <property type="entry name" value="shape_MreD"/>
    <property type="match status" value="1"/>
</dbReference>
<accession>A0A4R6TYM4</accession>
<keyword evidence="5" id="KW-0133">Cell shape</keyword>
<evidence type="ECO:0000256" key="5">
    <source>
        <dbReference type="ARBA" id="ARBA00022960"/>
    </source>
</evidence>
<evidence type="ECO:0000256" key="2">
    <source>
        <dbReference type="ARBA" id="ARBA00007776"/>
    </source>
</evidence>
<feature type="transmembrane region" description="Helical" evidence="8">
    <location>
        <begin position="100"/>
        <end position="125"/>
    </location>
</feature>
<dbReference type="Pfam" id="PF04093">
    <property type="entry name" value="MreD"/>
    <property type="match status" value="1"/>
</dbReference>
<comment type="caution">
    <text evidence="9">The sequence shown here is derived from an EMBL/GenBank/DDBJ whole genome shotgun (WGS) entry which is preliminary data.</text>
</comment>
<dbReference type="EMBL" id="SNYJ01000011">
    <property type="protein sequence ID" value="TDQ37962.1"/>
    <property type="molecule type" value="Genomic_DNA"/>
</dbReference>
<comment type="subcellular location">
    <subcellularLocation>
        <location evidence="1">Cell membrane</location>
        <topology evidence="1">Multi-pass membrane protein</topology>
    </subcellularLocation>
</comment>
<evidence type="ECO:0000256" key="6">
    <source>
        <dbReference type="ARBA" id="ARBA00022989"/>
    </source>
</evidence>
<keyword evidence="4 8" id="KW-0812">Transmembrane</keyword>